<dbReference type="CDD" id="cd07043">
    <property type="entry name" value="STAS_anti-anti-sigma_factors"/>
    <property type="match status" value="1"/>
</dbReference>
<protein>
    <submittedName>
        <fullName evidence="2">Anti-anti-sigma factor</fullName>
    </submittedName>
</protein>
<dbReference type="AlphaFoldDB" id="A0A7W7Q8V0"/>
<feature type="domain" description="STAS" evidence="1">
    <location>
        <begin position="1"/>
        <end position="76"/>
    </location>
</feature>
<reference evidence="2 3" key="1">
    <citation type="submission" date="2020-08" db="EMBL/GenBank/DDBJ databases">
        <title>Genomic Encyclopedia of Type Strains, Phase III (KMG-III): the genomes of soil and plant-associated and newly described type strains.</title>
        <authorList>
            <person name="Whitman W."/>
        </authorList>
    </citation>
    <scope>NUCLEOTIDE SEQUENCE [LARGE SCALE GENOMIC DNA]</scope>
    <source>
        <strain evidence="2 3">CECT 8960</strain>
    </source>
</reference>
<sequence length="99" mass="10324">MGEVDLTTAPLLSAQLELAEAVVVPPAPVILDLTRVTFFESAGVNVLLDHHGRCTELGTRLQVVGSRSVTRVLALVGVDKVIQVVSSQPGPPSESPSLA</sequence>
<accession>A0A7W7Q8V0</accession>
<dbReference type="GO" id="GO:0043856">
    <property type="term" value="F:anti-sigma factor antagonist activity"/>
    <property type="evidence" value="ECO:0007669"/>
    <property type="project" value="TreeGrafter"/>
</dbReference>
<dbReference type="InterPro" id="IPR058548">
    <property type="entry name" value="MlaB-like_STAS"/>
</dbReference>
<dbReference type="SUPFAM" id="SSF52091">
    <property type="entry name" value="SpoIIaa-like"/>
    <property type="match status" value="1"/>
</dbReference>
<proteinExistence type="predicted"/>
<comment type="caution">
    <text evidence="2">The sequence shown here is derived from an EMBL/GenBank/DDBJ whole genome shotgun (WGS) entry which is preliminary data.</text>
</comment>
<dbReference type="InterPro" id="IPR036513">
    <property type="entry name" value="STAS_dom_sf"/>
</dbReference>
<dbReference type="PROSITE" id="PS50801">
    <property type="entry name" value="STAS"/>
    <property type="match status" value="1"/>
</dbReference>
<organism evidence="2 3">
    <name type="scientific">Actinophytocola algeriensis</name>
    <dbReference type="NCBI Taxonomy" id="1768010"/>
    <lineage>
        <taxon>Bacteria</taxon>
        <taxon>Bacillati</taxon>
        <taxon>Actinomycetota</taxon>
        <taxon>Actinomycetes</taxon>
        <taxon>Pseudonocardiales</taxon>
        <taxon>Pseudonocardiaceae</taxon>
    </lineage>
</organism>
<dbReference type="Gene3D" id="3.30.750.24">
    <property type="entry name" value="STAS domain"/>
    <property type="match status" value="1"/>
</dbReference>
<gene>
    <name evidence="2" type="ORF">FHR82_005450</name>
</gene>
<keyword evidence="3" id="KW-1185">Reference proteome</keyword>
<dbReference type="PANTHER" id="PTHR33495:SF2">
    <property type="entry name" value="ANTI-SIGMA FACTOR ANTAGONIST TM_1081-RELATED"/>
    <property type="match status" value="1"/>
</dbReference>
<evidence type="ECO:0000259" key="1">
    <source>
        <dbReference type="PROSITE" id="PS50801"/>
    </source>
</evidence>
<evidence type="ECO:0000313" key="2">
    <source>
        <dbReference type="EMBL" id="MBB4909197.1"/>
    </source>
</evidence>
<dbReference type="InterPro" id="IPR002645">
    <property type="entry name" value="STAS_dom"/>
</dbReference>
<name>A0A7W7Q8V0_9PSEU</name>
<dbReference type="Pfam" id="PF13466">
    <property type="entry name" value="STAS_2"/>
    <property type="match status" value="1"/>
</dbReference>
<dbReference type="EMBL" id="JACHJQ010000005">
    <property type="protein sequence ID" value="MBB4909197.1"/>
    <property type="molecule type" value="Genomic_DNA"/>
</dbReference>
<evidence type="ECO:0000313" key="3">
    <source>
        <dbReference type="Proteomes" id="UP000520767"/>
    </source>
</evidence>
<dbReference type="PANTHER" id="PTHR33495">
    <property type="entry name" value="ANTI-SIGMA FACTOR ANTAGONIST TM_1081-RELATED-RELATED"/>
    <property type="match status" value="1"/>
</dbReference>
<dbReference type="Proteomes" id="UP000520767">
    <property type="component" value="Unassembled WGS sequence"/>
</dbReference>